<reference evidence="7 8" key="1">
    <citation type="journal article" date="2010" name="Stand. Genomic Sci.">
        <title>Non-contiguous finished genome sequence of Aminomonas paucivorans type strain (GLU-3).</title>
        <authorList>
            <person name="Pitluck S."/>
            <person name="Yasawong M."/>
            <person name="Held B."/>
            <person name="Lapidus A."/>
            <person name="Nolan M."/>
            <person name="Copeland A."/>
            <person name="Lucas S."/>
            <person name="Del Rio T.G."/>
            <person name="Tice H."/>
            <person name="Cheng J.F."/>
            <person name="Chertkov O."/>
            <person name="Goodwin L."/>
            <person name="Tapia R."/>
            <person name="Han C."/>
            <person name="Liolios K."/>
            <person name="Ivanova N."/>
            <person name="Mavromatis K."/>
            <person name="Ovchinnikova G."/>
            <person name="Pati A."/>
            <person name="Chen A."/>
            <person name="Palaniappan K."/>
            <person name="Land M."/>
            <person name="Hauser L."/>
            <person name="Chang Y.J."/>
            <person name="Jeffries C.D."/>
            <person name="Pukall R."/>
            <person name="Spring S."/>
            <person name="Rohde M."/>
            <person name="Sikorski J."/>
            <person name="Goker M."/>
            <person name="Woyke T."/>
            <person name="Bristow J."/>
            <person name="Eisen J.A."/>
            <person name="Markowitz V."/>
            <person name="Hugenholtz P."/>
            <person name="Kyrpides N.C."/>
            <person name="Klenk H.P."/>
        </authorList>
    </citation>
    <scope>NUCLEOTIDE SEQUENCE [LARGE SCALE GENOMIC DNA]</scope>
    <source>
        <strain evidence="7 8">DSM 12260</strain>
    </source>
</reference>
<dbReference type="InterPro" id="IPR027417">
    <property type="entry name" value="P-loop_NTPase"/>
</dbReference>
<name>E3D0Y8_9BACT</name>
<dbReference type="eggNOG" id="COG1660">
    <property type="taxonomic scope" value="Bacteria"/>
</dbReference>
<dbReference type="Pfam" id="PF22740">
    <property type="entry name" value="PapZ_C"/>
    <property type="match status" value="1"/>
</dbReference>
<dbReference type="GO" id="GO:0005525">
    <property type="term" value="F:GTP binding"/>
    <property type="evidence" value="ECO:0007669"/>
    <property type="project" value="UniProtKB-UniRule"/>
</dbReference>
<dbReference type="EMBL" id="CM001022">
    <property type="protein sequence ID" value="EFQ23894.1"/>
    <property type="molecule type" value="Genomic_DNA"/>
</dbReference>
<dbReference type="Pfam" id="PF03668">
    <property type="entry name" value="RapZ-like_N"/>
    <property type="match status" value="1"/>
</dbReference>
<dbReference type="Gene3D" id="3.40.50.300">
    <property type="entry name" value="P-loop containing nucleotide triphosphate hydrolases"/>
    <property type="match status" value="1"/>
</dbReference>
<sequence>MNEPLPTQVRRGIILTGLSGSGKTTALRILEDQGFYAIDNLPPALLPQLLDVLGGHHSAVTQGIAAVVDVRGEHLLDDLEVVLGTLRRHLDSLTLVFLDASDSALVRRFETTRRKHPVGSDGTPLEGIQRERQLLQRLRSLADVILDTSDLQHHVLRQRLLEDLGLTPASFLVRLTSFGFKYGLPQDADLVFDVRFLPNPNYEPDLCSLSGVDREVQAYLAPLPEMNRFLELTGGLVRFVLPLYRQTGRMRLHLAVGCTGGRHRSVAVAESLYQALRSEGYDVNLCHRDMDKESVG</sequence>
<dbReference type="NCBIfam" id="NF003828">
    <property type="entry name" value="PRK05416.1"/>
    <property type="match status" value="1"/>
</dbReference>
<dbReference type="GO" id="GO:0005524">
    <property type="term" value="F:ATP binding"/>
    <property type="evidence" value="ECO:0007669"/>
    <property type="project" value="UniProtKB-UniRule"/>
</dbReference>
<evidence type="ECO:0000259" key="5">
    <source>
        <dbReference type="Pfam" id="PF03668"/>
    </source>
</evidence>
<dbReference type="RefSeq" id="WP_006301098.1">
    <property type="nucleotide sequence ID" value="NZ_CM001022.1"/>
</dbReference>
<evidence type="ECO:0000259" key="6">
    <source>
        <dbReference type="Pfam" id="PF22740"/>
    </source>
</evidence>
<dbReference type="SUPFAM" id="SSF52540">
    <property type="entry name" value="P-loop containing nucleoside triphosphate hydrolases"/>
    <property type="match status" value="1"/>
</dbReference>
<keyword evidence="3 4" id="KW-0342">GTP-binding</keyword>
<feature type="binding site" evidence="4">
    <location>
        <begin position="69"/>
        <end position="72"/>
    </location>
    <ligand>
        <name>GTP</name>
        <dbReference type="ChEBI" id="CHEBI:37565"/>
    </ligand>
</feature>
<evidence type="ECO:0000313" key="8">
    <source>
        <dbReference type="Proteomes" id="UP000005096"/>
    </source>
</evidence>
<evidence type="ECO:0000256" key="4">
    <source>
        <dbReference type="HAMAP-Rule" id="MF_00636"/>
    </source>
</evidence>
<dbReference type="PANTHER" id="PTHR30448">
    <property type="entry name" value="RNASE ADAPTER PROTEIN RAPZ"/>
    <property type="match status" value="1"/>
</dbReference>
<feature type="domain" description="RapZ-like N-terminal" evidence="5">
    <location>
        <begin position="13"/>
        <end position="164"/>
    </location>
</feature>
<keyword evidence="2 4" id="KW-0067">ATP-binding</keyword>
<dbReference type="InterPro" id="IPR005337">
    <property type="entry name" value="RapZ-like"/>
</dbReference>
<organism evidence="7 8">
    <name type="scientific">Aminomonas paucivorans DSM 12260</name>
    <dbReference type="NCBI Taxonomy" id="584708"/>
    <lineage>
        <taxon>Bacteria</taxon>
        <taxon>Thermotogati</taxon>
        <taxon>Synergistota</taxon>
        <taxon>Synergistia</taxon>
        <taxon>Synergistales</taxon>
        <taxon>Synergistaceae</taxon>
        <taxon>Aminomonas</taxon>
    </lineage>
</organism>
<feature type="binding site" evidence="4">
    <location>
        <begin position="17"/>
        <end position="24"/>
    </location>
    <ligand>
        <name>ATP</name>
        <dbReference type="ChEBI" id="CHEBI:30616"/>
    </ligand>
</feature>
<evidence type="ECO:0000256" key="3">
    <source>
        <dbReference type="ARBA" id="ARBA00023134"/>
    </source>
</evidence>
<dbReference type="PANTHER" id="PTHR30448:SF0">
    <property type="entry name" value="RNASE ADAPTER PROTEIN RAPZ"/>
    <property type="match status" value="1"/>
</dbReference>
<evidence type="ECO:0000256" key="1">
    <source>
        <dbReference type="ARBA" id="ARBA00022741"/>
    </source>
</evidence>
<dbReference type="HAMAP" id="MF_00636">
    <property type="entry name" value="RapZ_like"/>
    <property type="match status" value="1"/>
</dbReference>
<dbReference type="AlphaFoldDB" id="E3D0Y8"/>
<proteinExistence type="inferred from homology"/>
<dbReference type="PaxDb" id="584708-Apau_1475"/>
<keyword evidence="1 4" id="KW-0547">Nucleotide-binding</keyword>
<dbReference type="Proteomes" id="UP000005096">
    <property type="component" value="Chromosome"/>
</dbReference>
<dbReference type="PIRSF" id="PIRSF005052">
    <property type="entry name" value="P-loopkin"/>
    <property type="match status" value="1"/>
</dbReference>
<gene>
    <name evidence="7" type="ORF">Apau_1475</name>
</gene>
<dbReference type="InterPro" id="IPR053931">
    <property type="entry name" value="RapZ_C"/>
</dbReference>
<accession>E3D0Y8</accession>
<dbReference type="InterPro" id="IPR053930">
    <property type="entry name" value="RapZ-like_N"/>
</dbReference>
<evidence type="ECO:0000256" key="2">
    <source>
        <dbReference type="ARBA" id="ARBA00022840"/>
    </source>
</evidence>
<dbReference type="HOGENOM" id="CLU_059558_0_0_0"/>
<feature type="domain" description="RapZ C-terminal" evidence="6">
    <location>
        <begin position="172"/>
        <end position="291"/>
    </location>
</feature>
<evidence type="ECO:0000313" key="7">
    <source>
        <dbReference type="EMBL" id="EFQ23894.1"/>
    </source>
</evidence>
<dbReference type="STRING" id="584708.Apau_1475"/>
<keyword evidence="8" id="KW-1185">Reference proteome</keyword>
<protein>
    <submittedName>
        <fullName evidence="7">Uncharacterized protein</fullName>
    </submittedName>
</protein>